<dbReference type="InterPro" id="IPR019276">
    <property type="entry name" value="DUF2303"/>
</dbReference>
<evidence type="ECO:0000313" key="1">
    <source>
        <dbReference type="EMBL" id="SFD84174.1"/>
    </source>
</evidence>
<sequence>MNDNKNETIGLVAGTASTQEHFHIDATAIEQIGALSLAASSVQEIGGTTHLVIPNEHKHIDLTTAIERAGTAPRRKSGTVQLGDIHSFNVFVADQGVTSDVYIYADPEARTLTAVLNDHVKSGSTAGWRDLRAVFKAELSREFATWMSFNKKPMEQEEFAIFLEDNIADVVEPSGETLLQVALTLQAKTEVNFASHRRLDNGQVQFTYNETIDARAGTGLIEIPREFTIGARLFKNGDGYKVRARLKYRLLSGKVKFWYELDRAENAIEDAFQAYINQARENGFSVLIGKP</sequence>
<dbReference type="STRING" id="1164594.SAMN05216204_14047"/>
<dbReference type="Proteomes" id="UP000198639">
    <property type="component" value="Unassembled WGS sequence"/>
</dbReference>
<protein>
    <submittedName>
        <fullName evidence="1">Uncharacterized conserved protein YfdQ, DUF2303 family</fullName>
    </submittedName>
</protein>
<organism evidence="1 2">
    <name type="scientific">Massilia yuzhufengensis</name>
    <dbReference type="NCBI Taxonomy" id="1164594"/>
    <lineage>
        <taxon>Bacteria</taxon>
        <taxon>Pseudomonadati</taxon>
        <taxon>Pseudomonadota</taxon>
        <taxon>Betaproteobacteria</taxon>
        <taxon>Burkholderiales</taxon>
        <taxon>Oxalobacteraceae</taxon>
        <taxon>Telluria group</taxon>
        <taxon>Massilia</taxon>
    </lineage>
</organism>
<dbReference type="RefSeq" id="WP_091876889.1">
    <property type="nucleotide sequence ID" value="NZ_FOLD01000040.1"/>
</dbReference>
<evidence type="ECO:0000313" key="2">
    <source>
        <dbReference type="Proteomes" id="UP000198639"/>
    </source>
</evidence>
<reference evidence="2" key="1">
    <citation type="submission" date="2016-10" db="EMBL/GenBank/DDBJ databases">
        <authorList>
            <person name="Varghese N."/>
            <person name="Submissions S."/>
        </authorList>
    </citation>
    <scope>NUCLEOTIDE SEQUENCE [LARGE SCALE GENOMIC DNA]</scope>
    <source>
        <strain evidence="2">CGMCC 1.12041</strain>
    </source>
</reference>
<name>A0A1I1VMZ0_9BURK</name>
<accession>A0A1I1VMZ0</accession>
<dbReference type="Pfam" id="PF10065">
    <property type="entry name" value="DUF2303"/>
    <property type="match status" value="1"/>
</dbReference>
<proteinExistence type="predicted"/>
<keyword evidence="2" id="KW-1185">Reference proteome</keyword>
<dbReference type="AlphaFoldDB" id="A0A1I1VMZ0"/>
<dbReference type="EMBL" id="FOLD01000040">
    <property type="protein sequence ID" value="SFD84174.1"/>
    <property type="molecule type" value="Genomic_DNA"/>
</dbReference>
<dbReference type="OrthoDB" id="3598762at2"/>
<gene>
    <name evidence="1" type="ORF">SAMN05216204_14047</name>
</gene>